<protein>
    <submittedName>
        <fullName evidence="2">Band 4.1-like protein 3</fullName>
    </submittedName>
</protein>
<dbReference type="AlphaFoldDB" id="G7Y6G9"/>
<dbReference type="EMBL" id="DF142896">
    <property type="protein sequence ID" value="GAA48554.1"/>
    <property type="molecule type" value="Genomic_DNA"/>
</dbReference>
<organism evidence="2 3">
    <name type="scientific">Clonorchis sinensis</name>
    <name type="common">Chinese liver fluke</name>
    <dbReference type="NCBI Taxonomy" id="79923"/>
    <lineage>
        <taxon>Eukaryota</taxon>
        <taxon>Metazoa</taxon>
        <taxon>Spiralia</taxon>
        <taxon>Lophotrochozoa</taxon>
        <taxon>Platyhelminthes</taxon>
        <taxon>Trematoda</taxon>
        <taxon>Digenea</taxon>
        <taxon>Opisthorchiida</taxon>
        <taxon>Opisthorchiata</taxon>
        <taxon>Opisthorchiidae</taxon>
        <taxon>Clonorchis</taxon>
    </lineage>
</organism>
<reference key="2">
    <citation type="submission" date="2011-10" db="EMBL/GenBank/DDBJ databases">
        <title>The genome and transcriptome sequence of Clonorchis sinensis provide insights into the carcinogenic liver fluke.</title>
        <authorList>
            <person name="Wang X."/>
            <person name="Huang Y."/>
            <person name="Chen W."/>
            <person name="Liu H."/>
            <person name="Guo L."/>
            <person name="Chen Y."/>
            <person name="Luo F."/>
            <person name="Zhou W."/>
            <person name="Sun J."/>
            <person name="Mao Q."/>
            <person name="Liang P."/>
            <person name="Zhou C."/>
            <person name="Tian Y."/>
            <person name="Men J."/>
            <person name="Lv X."/>
            <person name="Huang L."/>
            <person name="Zhou J."/>
            <person name="Hu Y."/>
            <person name="Li R."/>
            <person name="Zhang F."/>
            <person name="Lei H."/>
            <person name="Li X."/>
            <person name="Hu X."/>
            <person name="Liang C."/>
            <person name="Xu J."/>
            <person name="Wu Z."/>
            <person name="Yu X."/>
        </authorList>
    </citation>
    <scope>NUCLEOTIDE SEQUENCE</scope>
    <source>
        <strain>Henan</strain>
    </source>
</reference>
<dbReference type="SUPFAM" id="SSF47031">
    <property type="entry name" value="Second domain of FERM"/>
    <property type="match status" value="1"/>
</dbReference>
<dbReference type="PANTHER" id="PTHR23280:SF21">
    <property type="entry name" value="PROTEIN 4.1 HOMOLOG"/>
    <property type="match status" value="1"/>
</dbReference>
<dbReference type="Gene3D" id="1.20.80.10">
    <property type="match status" value="1"/>
</dbReference>
<name>G7Y6G9_CLOSI</name>
<dbReference type="InterPro" id="IPR014352">
    <property type="entry name" value="FERM/acyl-CoA-bd_prot_sf"/>
</dbReference>
<dbReference type="GO" id="GO:0005856">
    <property type="term" value="C:cytoskeleton"/>
    <property type="evidence" value="ECO:0007669"/>
    <property type="project" value="TreeGrafter"/>
</dbReference>
<keyword evidence="3" id="KW-1185">Reference proteome</keyword>
<feature type="domain" description="FERM" evidence="1">
    <location>
        <begin position="37"/>
        <end position="329"/>
    </location>
</feature>
<gene>
    <name evidence="2" type="ORF">CLF_101746</name>
</gene>
<dbReference type="PROSITE" id="PS50057">
    <property type="entry name" value="FERM_3"/>
    <property type="match status" value="1"/>
</dbReference>
<dbReference type="InterPro" id="IPR019748">
    <property type="entry name" value="FERM_central"/>
</dbReference>
<dbReference type="Pfam" id="PF00373">
    <property type="entry name" value="FERM_M"/>
    <property type="match status" value="1"/>
</dbReference>
<evidence type="ECO:0000313" key="3">
    <source>
        <dbReference type="Proteomes" id="UP000008909"/>
    </source>
</evidence>
<dbReference type="InterPro" id="IPR035963">
    <property type="entry name" value="FERM_2"/>
</dbReference>
<dbReference type="InterPro" id="IPR019749">
    <property type="entry name" value="Band_41_domain"/>
</dbReference>
<dbReference type="GO" id="GO:0031032">
    <property type="term" value="P:actomyosin structure organization"/>
    <property type="evidence" value="ECO:0007669"/>
    <property type="project" value="TreeGrafter"/>
</dbReference>
<proteinExistence type="predicted"/>
<reference evidence="2" key="1">
    <citation type="journal article" date="2011" name="Genome Biol.">
        <title>The draft genome of the carcinogenic human liver fluke Clonorchis sinensis.</title>
        <authorList>
            <person name="Wang X."/>
            <person name="Chen W."/>
            <person name="Huang Y."/>
            <person name="Sun J."/>
            <person name="Men J."/>
            <person name="Liu H."/>
            <person name="Luo F."/>
            <person name="Guo L."/>
            <person name="Lv X."/>
            <person name="Deng C."/>
            <person name="Zhou C."/>
            <person name="Fan Y."/>
            <person name="Li X."/>
            <person name="Huang L."/>
            <person name="Hu Y."/>
            <person name="Liang C."/>
            <person name="Hu X."/>
            <person name="Xu J."/>
            <person name="Yu X."/>
        </authorList>
    </citation>
    <scope>NUCLEOTIDE SEQUENCE [LARGE SCALE GENOMIC DNA]</scope>
    <source>
        <strain evidence="2">Henan</strain>
    </source>
</reference>
<dbReference type="Proteomes" id="UP000008909">
    <property type="component" value="Unassembled WGS sequence"/>
</dbReference>
<dbReference type="PANTHER" id="PTHR23280">
    <property type="entry name" value="4.1 G PROTEIN"/>
    <property type="match status" value="1"/>
</dbReference>
<evidence type="ECO:0000259" key="1">
    <source>
        <dbReference type="PROSITE" id="PS50057"/>
    </source>
</evidence>
<sequence>MSLELSRLTGVIVGGNSVVKGFWESKVVVPHRKEGHYCTPVIEQSVNHFAKDNQPFGSRSDASKIGAPIEPKNVLTTRGQYSLLSCGPLCGANSRISPDSPRLKSAFQDTLKPLTLTYHAYFGVRYYPLDPTQIMDEQTRYQIFLQVRDDLVSGRMPVNEDMFVKLCGLSLQSDCGDYGEDKLGVDYVRRLLKMPHLSRALEARIKEKHAECKGRQPALVEYQFLECAKQCMSYGQVKFAVLDTVSNLGCLFGIGPAGVTIEETQSSLIHFSWMQISGFSGKSKHLSIHITDQTGAQDKRFYLAPFPSIGGLGLSNQIENGLPLPTKCRVIDDTETLVVGYCGRLWTTVDVCGRLFLTLSQRRLEASDNPSCLTKHVLIKNQR</sequence>
<evidence type="ECO:0000313" key="2">
    <source>
        <dbReference type="EMBL" id="GAA48554.1"/>
    </source>
</evidence>
<dbReference type="CDD" id="cd14473">
    <property type="entry name" value="FERM_B-lobe"/>
    <property type="match status" value="1"/>
</dbReference>
<dbReference type="SMART" id="SM00295">
    <property type="entry name" value="B41"/>
    <property type="match status" value="1"/>
</dbReference>
<dbReference type="InterPro" id="IPR000299">
    <property type="entry name" value="FERM_domain"/>
</dbReference>
<accession>G7Y6G9</accession>